<name>A0A9D9HY55_9FIRM</name>
<evidence type="ECO:0000313" key="4">
    <source>
        <dbReference type="Proteomes" id="UP000823618"/>
    </source>
</evidence>
<feature type="domain" description="Fido" evidence="2">
    <location>
        <begin position="107"/>
        <end position="244"/>
    </location>
</feature>
<dbReference type="PANTHER" id="PTHR13504">
    <property type="entry name" value="FIDO DOMAIN-CONTAINING PROTEIN DDB_G0283145"/>
    <property type="match status" value="1"/>
</dbReference>
<reference evidence="3" key="2">
    <citation type="journal article" date="2021" name="PeerJ">
        <title>Extensive microbial diversity within the chicken gut microbiome revealed by metagenomics and culture.</title>
        <authorList>
            <person name="Gilroy R."/>
            <person name="Ravi A."/>
            <person name="Getino M."/>
            <person name="Pursley I."/>
            <person name="Horton D.L."/>
            <person name="Alikhan N.F."/>
            <person name="Baker D."/>
            <person name="Gharbi K."/>
            <person name="Hall N."/>
            <person name="Watson M."/>
            <person name="Adriaenssens E.M."/>
            <person name="Foster-Nyarko E."/>
            <person name="Jarju S."/>
            <person name="Secka A."/>
            <person name="Antonio M."/>
            <person name="Oren A."/>
            <person name="Chaudhuri R.R."/>
            <person name="La Ragione R."/>
            <person name="Hildebrand F."/>
            <person name="Pallen M.J."/>
        </authorList>
    </citation>
    <scope>NUCLEOTIDE SEQUENCE</scope>
    <source>
        <strain evidence="3">E3-2379</strain>
    </source>
</reference>
<dbReference type="InterPro" id="IPR036597">
    <property type="entry name" value="Fido-like_dom_sf"/>
</dbReference>
<dbReference type="InterPro" id="IPR003812">
    <property type="entry name" value="Fido"/>
</dbReference>
<sequence>MSKLQQLLQQIDDKKDQTNHKDLESFFSSQKFYFAKCQFLSDSLAFSDLIVSPTQVDAILKHSFQTNTSSFSSSCSSLKQEILYAVTGYGKAFDFILSLIKEVPLEITEDKIYKMHHLIFSDYECIPPDTYRTVDFQEPIFGYHSPAPDDLDHIMKHFADQFRSSSTTLHPIELSALMGKRFLDMHPFLEGNHRIAFLLMNLILLYHGYPIISIPVSQKETFLSALHIARTSYDMDPLCILIAHLVLDCYHSSSNESLKSQ</sequence>
<reference evidence="3" key="1">
    <citation type="submission" date="2020-10" db="EMBL/GenBank/DDBJ databases">
        <authorList>
            <person name="Gilroy R."/>
        </authorList>
    </citation>
    <scope>NUCLEOTIDE SEQUENCE</scope>
    <source>
        <strain evidence="3">E3-2379</strain>
    </source>
</reference>
<dbReference type="Pfam" id="PF02661">
    <property type="entry name" value="Fic"/>
    <property type="match status" value="1"/>
</dbReference>
<dbReference type="Proteomes" id="UP000823618">
    <property type="component" value="Unassembled WGS sequence"/>
</dbReference>
<protein>
    <submittedName>
        <fullName evidence="3">Fic family protein</fullName>
    </submittedName>
</protein>
<gene>
    <name evidence="3" type="ORF">IAC13_00980</name>
</gene>
<dbReference type="Gene3D" id="1.10.3290.10">
    <property type="entry name" value="Fido-like domain"/>
    <property type="match status" value="1"/>
</dbReference>
<dbReference type="PANTHER" id="PTHR13504:SF38">
    <property type="entry name" value="FIDO DOMAIN-CONTAINING PROTEIN"/>
    <property type="match status" value="1"/>
</dbReference>
<dbReference type="SUPFAM" id="SSF140931">
    <property type="entry name" value="Fic-like"/>
    <property type="match status" value="1"/>
</dbReference>
<evidence type="ECO:0000313" key="3">
    <source>
        <dbReference type="EMBL" id="MBO8462487.1"/>
    </source>
</evidence>
<proteinExistence type="predicted"/>
<feature type="active site" evidence="1">
    <location>
        <position position="186"/>
    </location>
</feature>
<accession>A0A9D9HY55</accession>
<comment type="caution">
    <text evidence="3">The sequence shown here is derived from an EMBL/GenBank/DDBJ whole genome shotgun (WGS) entry which is preliminary data.</text>
</comment>
<evidence type="ECO:0000259" key="2">
    <source>
        <dbReference type="PROSITE" id="PS51459"/>
    </source>
</evidence>
<organism evidence="3 4">
    <name type="scientific">Candidatus Scybalomonas excrementavium</name>
    <dbReference type="NCBI Taxonomy" id="2840943"/>
    <lineage>
        <taxon>Bacteria</taxon>
        <taxon>Bacillati</taxon>
        <taxon>Bacillota</taxon>
        <taxon>Clostridia</taxon>
        <taxon>Lachnospirales</taxon>
        <taxon>Lachnospiraceae</taxon>
        <taxon>Lachnospiraceae incertae sedis</taxon>
        <taxon>Candidatus Scybalomonas</taxon>
    </lineage>
</organism>
<dbReference type="EMBL" id="JADIML010000026">
    <property type="protein sequence ID" value="MBO8462487.1"/>
    <property type="molecule type" value="Genomic_DNA"/>
</dbReference>
<dbReference type="PROSITE" id="PS51459">
    <property type="entry name" value="FIDO"/>
    <property type="match status" value="1"/>
</dbReference>
<dbReference type="AlphaFoldDB" id="A0A9D9HY55"/>
<dbReference type="InterPro" id="IPR040198">
    <property type="entry name" value="Fido_containing"/>
</dbReference>
<evidence type="ECO:0000256" key="1">
    <source>
        <dbReference type="PIRSR" id="PIRSR640198-1"/>
    </source>
</evidence>